<proteinExistence type="predicted"/>
<dbReference type="EMBL" id="BOPG01000112">
    <property type="protein sequence ID" value="GIJ64225.1"/>
    <property type="molecule type" value="Genomic_DNA"/>
</dbReference>
<gene>
    <name evidence="1" type="ORF">Vau01_117410</name>
</gene>
<evidence type="ECO:0000313" key="1">
    <source>
        <dbReference type="EMBL" id="GIJ64225.1"/>
    </source>
</evidence>
<dbReference type="RefSeq" id="WP_204012351.1">
    <property type="nucleotide sequence ID" value="NZ_BOPG01000112.1"/>
</dbReference>
<protein>
    <recommendedName>
        <fullName evidence="3">Protein kinase domain-containing protein</fullName>
    </recommendedName>
</protein>
<organism evidence="1 2">
    <name type="scientific">Virgisporangium aurantiacum</name>
    <dbReference type="NCBI Taxonomy" id="175570"/>
    <lineage>
        <taxon>Bacteria</taxon>
        <taxon>Bacillati</taxon>
        <taxon>Actinomycetota</taxon>
        <taxon>Actinomycetes</taxon>
        <taxon>Micromonosporales</taxon>
        <taxon>Micromonosporaceae</taxon>
        <taxon>Virgisporangium</taxon>
    </lineage>
</organism>
<evidence type="ECO:0008006" key="3">
    <source>
        <dbReference type="Google" id="ProtNLM"/>
    </source>
</evidence>
<keyword evidence="2" id="KW-1185">Reference proteome</keyword>
<comment type="caution">
    <text evidence="1">The sequence shown here is derived from an EMBL/GenBank/DDBJ whole genome shotgun (WGS) entry which is preliminary data.</text>
</comment>
<dbReference type="Proteomes" id="UP000612585">
    <property type="component" value="Unassembled WGS sequence"/>
</dbReference>
<dbReference type="InterPro" id="IPR011009">
    <property type="entry name" value="Kinase-like_dom_sf"/>
</dbReference>
<reference evidence="1" key="1">
    <citation type="submission" date="2021-01" db="EMBL/GenBank/DDBJ databases">
        <title>Whole genome shotgun sequence of Virgisporangium aurantiacum NBRC 16421.</title>
        <authorList>
            <person name="Komaki H."/>
            <person name="Tamura T."/>
        </authorList>
    </citation>
    <scope>NUCLEOTIDE SEQUENCE</scope>
    <source>
        <strain evidence="1">NBRC 16421</strain>
    </source>
</reference>
<dbReference type="SUPFAM" id="SSF56112">
    <property type="entry name" value="Protein kinase-like (PK-like)"/>
    <property type="match status" value="1"/>
</dbReference>
<dbReference type="AlphaFoldDB" id="A0A8J4E6L8"/>
<dbReference type="Gene3D" id="1.10.510.10">
    <property type="entry name" value="Transferase(Phosphotransferase) domain 1"/>
    <property type="match status" value="1"/>
</dbReference>
<accession>A0A8J4E6L8</accession>
<evidence type="ECO:0000313" key="2">
    <source>
        <dbReference type="Proteomes" id="UP000612585"/>
    </source>
</evidence>
<name>A0A8J4E6L8_9ACTN</name>
<sequence>MNSESHLPPAVGRDELAVDRRLGSGGQGTVWSLSGRHTDFVLKEYRTPRTDTALAEVVAFPAMLAPEPRSWLLDRTVWPLSRVIRDGTTCGVILPPIPERFFGTTRAGRQERQLQYLLYPPNPLWGDIAPLDVDGRIRVAQEAAAVLALLHANGLVVGDLSQLNVLWTPAPVGLLVMDCDDIRPLAHARQAARVETLDWNDPAMSPTGVDPDSDNYKLALLVGRVLARSHRVRPGDPLDLLPGVEPRFAAQITATFAMAAGPSGTRPTAARWLTALGAARP</sequence>